<dbReference type="EMBL" id="RQIS01000019">
    <property type="protein sequence ID" value="RQH02184.1"/>
    <property type="molecule type" value="Genomic_DNA"/>
</dbReference>
<dbReference type="SUPFAM" id="SSF53474">
    <property type="entry name" value="alpha/beta-Hydrolases"/>
    <property type="match status" value="1"/>
</dbReference>
<dbReference type="InterPro" id="IPR029058">
    <property type="entry name" value="AB_hydrolase_fold"/>
</dbReference>
<dbReference type="GO" id="GO:0004806">
    <property type="term" value="F:triacylglycerol lipase activity"/>
    <property type="evidence" value="ECO:0007669"/>
    <property type="project" value="InterPro"/>
</dbReference>
<organism evidence="2 3">
    <name type="scientific">Paraburkholderia dinghuensis</name>
    <dbReference type="NCBI Taxonomy" id="2305225"/>
    <lineage>
        <taxon>Bacteria</taxon>
        <taxon>Pseudomonadati</taxon>
        <taxon>Pseudomonadota</taxon>
        <taxon>Betaproteobacteria</taxon>
        <taxon>Burkholderiales</taxon>
        <taxon>Burkholderiaceae</taxon>
        <taxon>Paraburkholderia</taxon>
    </lineage>
</organism>
<dbReference type="Proteomes" id="UP000272778">
    <property type="component" value="Unassembled WGS sequence"/>
</dbReference>
<keyword evidence="1" id="KW-0732">Signal</keyword>
<feature type="chain" id="PRO_5018054735" evidence="1">
    <location>
        <begin position="27"/>
        <end position="527"/>
    </location>
</feature>
<dbReference type="RefSeq" id="WP_124153218.1">
    <property type="nucleotide sequence ID" value="NZ_RQIS01000019.1"/>
</dbReference>
<dbReference type="PROSITE" id="PS51257">
    <property type="entry name" value="PROKAR_LIPOPROTEIN"/>
    <property type="match status" value="1"/>
</dbReference>
<reference evidence="2 3" key="1">
    <citation type="submission" date="2018-11" db="EMBL/GenBank/DDBJ databases">
        <title>Paraburkholderia sp. DHOA04, isolated from soil.</title>
        <authorList>
            <person name="Gao Z.-H."/>
            <person name="Qiu L.-H."/>
            <person name="Fu J.-C."/>
        </authorList>
    </citation>
    <scope>NUCLEOTIDE SEQUENCE [LARGE SCALE GENOMIC DNA]</scope>
    <source>
        <strain evidence="2 3">DHOA04</strain>
    </source>
</reference>
<dbReference type="GO" id="GO:0016042">
    <property type="term" value="P:lipid catabolic process"/>
    <property type="evidence" value="ECO:0007669"/>
    <property type="project" value="InterPro"/>
</dbReference>
<evidence type="ECO:0000256" key="1">
    <source>
        <dbReference type="SAM" id="SignalP"/>
    </source>
</evidence>
<dbReference type="InterPro" id="IPR005152">
    <property type="entry name" value="Lipase_secreted"/>
</dbReference>
<keyword evidence="2" id="KW-0378">Hydrolase</keyword>
<comment type="caution">
    <text evidence="2">The sequence shown here is derived from an EMBL/GenBank/DDBJ whole genome shotgun (WGS) entry which is preliminary data.</text>
</comment>
<evidence type="ECO:0000313" key="2">
    <source>
        <dbReference type="EMBL" id="RQH02184.1"/>
    </source>
</evidence>
<dbReference type="Gene3D" id="3.40.50.1820">
    <property type="entry name" value="alpha/beta hydrolase"/>
    <property type="match status" value="2"/>
</dbReference>
<name>A0A3N6MDZ2_9BURK</name>
<dbReference type="PANTHER" id="PTHR34853:SF1">
    <property type="entry name" value="LIPASE 5"/>
    <property type="match status" value="1"/>
</dbReference>
<evidence type="ECO:0000313" key="3">
    <source>
        <dbReference type="Proteomes" id="UP000272778"/>
    </source>
</evidence>
<gene>
    <name evidence="2" type="ORF">D1Y85_22135</name>
</gene>
<protein>
    <submittedName>
        <fullName evidence="2">Alpha/beta hydrolase</fullName>
    </submittedName>
</protein>
<dbReference type="OrthoDB" id="9798122at2"/>
<accession>A0A3N6MDZ2</accession>
<feature type="signal peptide" evidence="1">
    <location>
        <begin position="1"/>
        <end position="26"/>
    </location>
</feature>
<sequence length="527" mass="55270">MREAMRNVGLALLTFFLASTSVVVQAGSTCSGLSCFFRGQLIEQRTSLRVSAGDFAKLLGTNATGQQLLKVAGTPRCDIEIRYFRYLTIGGAGEPTVSSAALMIPGGGASCTGPRPLMLYAHGTTTYRDYNIADITQADPANGDGAGEGTAVAAIYAAQGYIVVASNYAGYSGSTLPYHPYLNGDQQSADVIDSLHAARLSMALPDPGDKTRENGQLFVTGYSQGGYVALATHRALQAAGIKVTASAPGSGPYALGAMGDALVQGEVDLGSTIFTVFVTTSYQHAYGNIHHQPGDFYEAAYATGIESLLPSVVPMNTLFAEGKLPTTQLFSSQWPAPQFASLTPPVAPPLAPPQLAPLFAAGFGTSNLVRNAYRLSILEDQIVNPDGAYPTPTTAMAPARSPAQPLRQAFKRNDLRNWVPRAPVLLCGGHLDPTVFFFNAAIEQAYWKNAKVTPGLTSILDVDSAPGVNDPFAAVKTGFAQAEAAVAQQAIQAGATDNGFSAILQSYHGGLVAPFCMVAARGFFSNF</sequence>
<proteinExistence type="predicted"/>
<keyword evidence="3" id="KW-1185">Reference proteome</keyword>
<dbReference type="PANTHER" id="PTHR34853">
    <property type="match status" value="1"/>
</dbReference>
<dbReference type="AlphaFoldDB" id="A0A3N6MDZ2"/>